<feature type="transmembrane region" description="Helical" evidence="6">
    <location>
        <begin position="33"/>
        <end position="52"/>
    </location>
</feature>
<proteinExistence type="predicted"/>
<evidence type="ECO:0000313" key="9">
    <source>
        <dbReference type="Proteomes" id="UP000094570"/>
    </source>
</evidence>
<name>A0A1E3G442_9BACT</name>
<accession>A0A1E3G442</accession>
<reference evidence="9" key="1">
    <citation type="submission" date="2016-04" db="EMBL/GenBank/DDBJ databases">
        <title>The genome sequence project of a novel Fervidobacterium isolate from a hot spring in Thailand.</title>
        <authorList>
            <person name="Gonzalez J.M."/>
            <person name="Cuecas A."/>
            <person name="Kanoksilapatham W."/>
        </authorList>
    </citation>
    <scope>NUCLEOTIDE SEQUENCE [LARGE SCALE GENOMIC DNA]</scope>
    <source>
        <strain evidence="9">FC2004</strain>
    </source>
</reference>
<feature type="domain" description="O-antigen ligase-related" evidence="7">
    <location>
        <begin position="213"/>
        <end position="392"/>
    </location>
</feature>
<organism evidence="8 9">
    <name type="scientific">Fervidobacterium thailandense</name>
    <dbReference type="NCBI Taxonomy" id="1008305"/>
    <lineage>
        <taxon>Bacteria</taxon>
        <taxon>Thermotogati</taxon>
        <taxon>Thermotogota</taxon>
        <taxon>Thermotogae</taxon>
        <taxon>Thermotogales</taxon>
        <taxon>Fervidobacteriaceae</taxon>
        <taxon>Fervidobacterium</taxon>
    </lineage>
</organism>
<protein>
    <recommendedName>
        <fullName evidence="7">O-antigen ligase-related domain-containing protein</fullName>
    </recommendedName>
</protein>
<dbReference type="Pfam" id="PF04932">
    <property type="entry name" value="Wzy_C"/>
    <property type="match status" value="1"/>
</dbReference>
<feature type="transmembrane region" description="Helical" evidence="6">
    <location>
        <begin position="202"/>
        <end position="224"/>
    </location>
</feature>
<gene>
    <name evidence="8" type="ORF">A4H02_01610</name>
</gene>
<evidence type="ECO:0000256" key="3">
    <source>
        <dbReference type="ARBA" id="ARBA00022989"/>
    </source>
</evidence>
<comment type="caution">
    <text evidence="8">The sequence shown here is derived from an EMBL/GenBank/DDBJ whole genome shotgun (WGS) entry which is preliminary data.</text>
</comment>
<feature type="transmembrane region" description="Helical" evidence="6">
    <location>
        <begin position="416"/>
        <end position="435"/>
    </location>
</feature>
<evidence type="ECO:0000313" key="8">
    <source>
        <dbReference type="EMBL" id="ODN30997.1"/>
    </source>
</evidence>
<feature type="transmembrane region" description="Helical" evidence="6">
    <location>
        <begin position="89"/>
        <end position="111"/>
    </location>
</feature>
<evidence type="ECO:0000256" key="2">
    <source>
        <dbReference type="ARBA" id="ARBA00022692"/>
    </source>
</evidence>
<dbReference type="InterPro" id="IPR051533">
    <property type="entry name" value="WaaL-like"/>
</dbReference>
<feature type="transmembrane region" description="Helical" evidence="6">
    <location>
        <begin position="64"/>
        <end position="83"/>
    </location>
</feature>
<evidence type="ECO:0000256" key="6">
    <source>
        <dbReference type="SAM" id="Phobius"/>
    </source>
</evidence>
<evidence type="ECO:0000256" key="4">
    <source>
        <dbReference type="ARBA" id="ARBA00023136"/>
    </source>
</evidence>
<dbReference type="OrthoDB" id="36138at2"/>
<evidence type="ECO:0000259" key="7">
    <source>
        <dbReference type="Pfam" id="PF04932"/>
    </source>
</evidence>
<feature type="transmembrane region" description="Helical" evidence="6">
    <location>
        <begin position="473"/>
        <end position="495"/>
    </location>
</feature>
<keyword evidence="2 6" id="KW-0812">Transmembrane</keyword>
<feature type="transmembrane region" description="Helical" evidence="6">
    <location>
        <begin position="123"/>
        <end position="146"/>
    </location>
</feature>
<dbReference type="GO" id="GO:0016020">
    <property type="term" value="C:membrane"/>
    <property type="evidence" value="ECO:0007669"/>
    <property type="project" value="UniProtKB-SubCell"/>
</dbReference>
<feature type="transmembrane region" description="Helical" evidence="6">
    <location>
        <begin position="385"/>
        <end position="404"/>
    </location>
</feature>
<dbReference type="InterPro" id="IPR007016">
    <property type="entry name" value="O-antigen_ligase-rel_domated"/>
</dbReference>
<keyword evidence="4 6" id="KW-0472">Membrane</keyword>
<dbReference type="PANTHER" id="PTHR37422">
    <property type="entry name" value="TEICHURONIC ACID BIOSYNTHESIS PROTEIN TUAE"/>
    <property type="match status" value="1"/>
</dbReference>
<dbReference type="STRING" id="1008305.A4H02_01610"/>
<feature type="transmembrane region" description="Helical" evidence="6">
    <location>
        <begin position="441"/>
        <end position="461"/>
    </location>
</feature>
<dbReference type="EMBL" id="LWAF01000002">
    <property type="protein sequence ID" value="ODN30997.1"/>
    <property type="molecule type" value="Genomic_DNA"/>
</dbReference>
<comment type="subcellular location">
    <subcellularLocation>
        <location evidence="1">Membrane</location>
        <topology evidence="1">Multi-pass membrane protein</topology>
    </subcellularLocation>
</comment>
<dbReference type="PANTHER" id="PTHR37422:SF23">
    <property type="entry name" value="TEICHURONIC ACID BIOSYNTHESIS PROTEIN TUAE"/>
    <property type="match status" value="1"/>
</dbReference>
<feature type="transmembrane region" description="Helical" evidence="6">
    <location>
        <begin position="166"/>
        <end position="190"/>
    </location>
</feature>
<feature type="transmembrane region" description="Helical" evidence="6">
    <location>
        <begin position="230"/>
        <end position="247"/>
    </location>
</feature>
<dbReference type="AlphaFoldDB" id="A0A1E3G442"/>
<keyword evidence="9" id="KW-1185">Reference proteome</keyword>
<feature type="transmembrane region" description="Helical" evidence="6">
    <location>
        <begin position="275"/>
        <end position="293"/>
    </location>
</feature>
<dbReference type="RefSeq" id="WP_069292422.1">
    <property type="nucleotide sequence ID" value="NZ_CP140110.1"/>
</dbReference>
<evidence type="ECO:0000256" key="1">
    <source>
        <dbReference type="ARBA" id="ARBA00004141"/>
    </source>
</evidence>
<keyword evidence="3 6" id="KW-1133">Transmembrane helix</keyword>
<feature type="coiled-coil region" evidence="5">
    <location>
        <begin position="517"/>
        <end position="544"/>
    </location>
</feature>
<dbReference type="Proteomes" id="UP000094570">
    <property type="component" value="Unassembled WGS sequence"/>
</dbReference>
<keyword evidence="5" id="KW-0175">Coiled coil</keyword>
<evidence type="ECO:0000256" key="5">
    <source>
        <dbReference type="SAM" id="Coils"/>
    </source>
</evidence>
<sequence>MTLFEELVWYITIPLVALFSHRKYTYEFSTPKYAILLAGVVLISAILLMRLFKSGKLRFVFTPVHLAWLGFSIAGLLSTFNILRDNPSFFRLSIDIALYTFVNVLLSFYFSTVMRDKKLITRMLYVFMLTGLVVAVNAILNFYTGYDLFLGQIGEPFKRASIKANVGNVIFVSNYLNMLLPIALYFMLTLDLEFFGTLSYKGIAFFKVFSLVSAVLYFTVIIFSQTRSEYIILILEIVLLLLFYLSIRKKNDSHAEYLKSTNAQLLRKLILLRKALIFVFVSLIVVVVVLYNVPSPLNKSGEFSMIDRFNAMASVSAKDERFLSWFSTFYIWKDHKLLGQGIGTYQLYGLYGIAEMIREKPEYMYGWNNFKRAHNDYFQVLSETGIIGFGFILAMLILLSIYVFRNIGLIQDKDDAVLFLMLVLSGVVFAVQSFFSFPAHLLPNALLANFVISTGLGRYFNRTHLREVKIERKVPAVLVGTVLLAVIVLSTYLRWSFFVSEVFFKRGSEAYEYLTTYRSLEEKLRDYLKQLETYRKQLEELSGEFEIFKPDKWHEEMKKRAGILYRYDEYEAKRRSEIEDYRAKLEKQYGTLFSELTAMSSKISESYRRAKDYFLKSVRVYPAYGRALFYLASLATDEIRVEELLASIESHANEILNQNFDELQKVVHRKYRHNLLGFLAPLVGELKNYSDADSRLKKLVQIQAILDSISLYETSLLTFTERNAFKGVATRYMLLYNYVEDLSEVVNGNQELREHFSKVLSAIVDKFCKWVRNTVWLIPGGWNRFPDWKNLDVEEAWNNGKDIYRFFANQTVSTFDTKDPRISKLLFDLASLESKACYYMEQKGVWGVPDGVLPYLYALERKGELDSNFTVRQLRELYEANYRVAQKKLDDELLRKRFSNLLTNATENTAKILEVLEVSEGLRRTFQEDLQSALSEAFGKFTNYDFRKVVSDYFKTLLETDRKDWPYVTIKSIWADIALTSFESFISDITRYAESEDDKELIAQLSKSISNDNSMLMFERYDLFKALYETVFGWEE</sequence>